<evidence type="ECO:0000313" key="2">
    <source>
        <dbReference type="Proteomes" id="UP000617145"/>
    </source>
</evidence>
<dbReference type="EMBL" id="BMJV01000003">
    <property type="protein sequence ID" value="GGG69805.1"/>
    <property type="molecule type" value="Genomic_DNA"/>
</dbReference>
<sequence length="102" mass="10778">MHFQTATPEDFANFDSETAALLRQALLPILEQAPDWPSLAAGLARKGYALGFRMGHMVIMSAETGAILGTGHGFGAPLASIARRIGRPVLRLGRDGCSASLD</sequence>
<accession>A0A8J2ZIW9</accession>
<dbReference type="RefSeq" id="WP_188789765.1">
    <property type="nucleotide sequence ID" value="NZ_BMJV01000003.1"/>
</dbReference>
<evidence type="ECO:0000313" key="1">
    <source>
        <dbReference type="EMBL" id="GGG69805.1"/>
    </source>
</evidence>
<gene>
    <name evidence="1" type="ORF">GCM10011415_16620</name>
</gene>
<reference evidence="1" key="1">
    <citation type="journal article" date="2014" name="Int. J. Syst. Evol. Microbiol.">
        <title>Complete genome sequence of Corynebacterium casei LMG S-19264T (=DSM 44701T), isolated from a smear-ripened cheese.</title>
        <authorList>
            <consortium name="US DOE Joint Genome Institute (JGI-PGF)"/>
            <person name="Walter F."/>
            <person name="Albersmeier A."/>
            <person name="Kalinowski J."/>
            <person name="Ruckert C."/>
        </authorList>
    </citation>
    <scope>NUCLEOTIDE SEQUENCE</scope>
    <source>
        <strain evidence="1">CGMCC 1.15762</strain>
    </source>
</reference>
<name>A0A8J2ZIW9_9RHOB</name>
<dbReference type="AlphaFoldDB" id="A0A8J2ZIW9"/>
<reference evidence="1" key="2">
    <citation type="submission" date="2020-09" db="EMBL/GenBank/DDBJ databases">
        <authorList>
            <person name="Sun Q."/>
            <person name="Zhou Y."/>
        </authorList>
    </citation>
    <scope>NUCLEOTIDE SEQUENCE</scope>
    <source>
        <strain evidence="1">CGMCC 1.15762</strain>
    </source>
</reference>
<keyword evidence="2" id="KW-1185">Reference proteome</keyword>
<dbReference type="Proteomes" id="UP000617145">
    <property type="component" value="Unassembled WGS sequence"/>
</dbReference>
<proteinExistence type="predicted"/>
<comment type="caution">
    <text evidence="1">The sequence shown here is derived from an EMBL/GenBank/DDBJ whole genome shotgun (WGS) entry which is preliminary data.</text>
</comment>
<protein>
    <submittedName>
        <fullName evidence="1">Uncharacterized protein</fullName>
    </submittedName>
</protein>
<organism evidence="1 2">
    <name type="scientific">Salipiger pallidus</name>
    <dbReference type="NCBI Taxonomy" id="1775170"/>
    <lineage>
        <taxon>Bacteria</taxon>
        <taxon>Pseudomonadati</taxon>
        <taxon>Pseudomonadota</taxon>
        <taxon>Alphaproteobacteria</taxon>
        <taxon>Rhodobacterales</taxon>
        <taxon>Roseobacteraceae</taxon>
        <taxon>Salipiger</taxon>
    </lineage>
</organism>